<comment type="caution">
    <text evidence="1">The sequence shown here is derived from an EMBL/GenBank/DDBJ whole genome shotgun (WGS) entry which is preliminary data.</text>
</comment>
<organism evidence="1 2">
    <name type="scientific">Cellulomonas xylanilytica</name>
    <dbReference type="NCBI Taxonomy" id="233583"/>
    <lineage>
        <taxon>Bacteria</taxon>
        <taxon>Bacillati</taxon>
        <taxon>Actinomycetota</taxon>
        <taxon>Actinomycetes</taxon>
        <taxon>Micrococcales</taxon>
        <taxon>Cellulomonadaceae</taxon>
        <taxon>Cellulomonas</taxon>
    </lineage>
</organism>
<dbReference type="AlphaFoldDB" id="A0A510V3A7"/>
<evidence type="ECO:0000313" key="2">
    <source>
        <dbReference type="Proteomes" id="UP000321118"/>
    </source>
</evidence>
<dbReference type="RefSeq" id="WP_146927170.1">
    <property type="nucleotide sequence ID" value="NZ_BJUB01000005.1"/>
</dbReference>
<dbReference type="Proteomes" id="UP000321118">
    <property type="component" value="Unassembled WGS sequence"/>
</dbReference>
<accession>A0A510V3A7</accession>
<evidence type="ECO:0000313" key="1">
    <source>
        <dbReference type="EMBL" id="GEK21363.1"/>
    </source>
</evidence>
<name>A0A510V3A7_9CELL</name>
<proteinExistence type="predicted"/>
<gene>
    <name evidence="1" type="ORF">CXY01_18830</name>
</gene>
<protein>
    <submittedName>
        <fullName evidence="1">Uncharacterized protein</fullName>
    </submittedName>
</protein>
<sequence>MVDGSRLQYDVHRDRARKAIARQKDATEREREARATRDAEILAMLATPGASLGSVAADVGLSKSMVAYIDRTARASFDSAEQARAYLAQHAEA</sequence>
<reference evidence="1 2" key="1">
    <citation type="submission" date="2019-07" db="EMBL/GenBank/DDBJ databases">
        <title>Whole genome shotgun sequence of Cellulomonas xylanilytica NBRC 101102.</title>
        <authorList>
            <person name="Hosoyama A."/>
            <person name="Uohara A."/>
            <person name="Ohji S."/>
            <person name="Ichikawa N."/>
        </authorList>
    </citation>
    <scope>NUCLEOTIDE SEQUENCE [LARGE SCALE GENOMIC DNA]</scope>
    <source>
        <strain evidence="1 2">NBRC 101102</strain>
    </source>
</reference>
<keyword evidence="2" id="KW-1185">Reference proteome</keyword>
<dbReference type="EMBL" id="BJUB01000005">
    <property type="protein sequence ID" value="GEK21363.1"/>
    <property type="molecule type" value="Genomic_DNA"/>
</dbReference>